<protein>
    <recommendedName>
        <fullName evidence="3">Malectin-like domain-containing protein</fullName>
    </recommendedName>
</protein>
<evidence type="ECO:0000256" key="2">
    <source>
        <dbReference type="SAM" id="SignalP"/>
    </source>
</evidence>
<proteinExistence type="predicted"/>
<reference evidence="4" key="2">
    <citation type="submission" date="2013-04" db="UniProtKB">
        <authorList>
            <consortium name="EnsemblPlants"/>
        </authorList>
    </citation>
    <scope>IDENTIFICATION</scope>
</reference>
<organism evidence="4">
    <name type="scientific">Oryza brachyantha</name>
    <name type="common">malo sina</name>
    <dbReference type="NCBI Taxonomy" id="4533"/>
    <lineage>
        <taxon>Eukaryota</taxon>
        <taxon>Viridiplantae</taxon>
        <taxon>Streptophyta</taxon>
        <taxon>Embryophyta</taxon>
        <taxon>Tracheophyta</taxon>
        <taxon>Spermatophyta</taxon>
        <taxon>Magnoliopsida</taxon>
        <taxon>Liliopsida</taxon>
        <taxon>Poales</taxon>
        <taxon>Poaceae</taxon>
        <taxon>BOP clade</taxon>
        <taxon>Oryzoideae</taxon>
        <taxon>Oryzeae</taxon>
        <taxon>Oryzinae</taxon>
        <taxon>Oryza</taxon>
    </lineage>
</organism>
<dbReference type="Gramene" id="OB09G14370.1">
    <property type="protein sequence ID" value="OB09G14370.1"/>
    <property type="gene ID" value="OB09G14370"/>
</dbReference>
<dbReference type="AlphaFoldDB" id="J3MWQ8"/>
<feature type="signal peptide" evidence="2">
    <location>
        <begin position="1"/>
        <end position="21"/>
    </location>
</feature>
<dbReference type="EnsemblPlants" id="OB09G14370.1">
    <property type="protein sequence ID" value="OB09G14370.1"/>
    <property type="gene ID" value="OB09G14370"/>
</dbReference>
<dbReference type="GO" id="GO:0016020">
    <property type="term" value="C:membrane"/>
    <property type="evidence" value="ECO:0007669"/>
    <property type="project" value="UniProtKB-SubCell"/>
</dbReference>
<reference evidence="4" key="1">
    <citation type="journal article" date="2013" name="Nat. Commun.">
        <title>Whole-genome sequencing of Oryza brachyantha reveals mechanisms underlying Oryza genome evolution.</title>
        <authorList>
            <person name="Chen J."/>
            <person name="Huang Q."/>
            <person name="Gao D."/>
            <person name="Wang J."/>
            <person name="Lang Y."/>
            <person name="Liu T."/>
            <person name="Li B."/>
            <person name="Bai Z."/>
            <person name="Luis Goicoechea J."/>
            <person name="Liang C."/>
            <person name="Chen C."/>
            <person name="Zhang W."/>
            <person name="Sun S."/>
            <person name="Liao Y."/>
            <person name="Zhang X."/>
            <person name="Yang L."/>
            <person name="Song C."/>
            <person name="Wang M."/>
            <person name="Shi J."/>
            <person name="Liu G."/>
            <person name="Liu J."/>
            <person name="Zhou H."/>
            <person name="Zhou W."/>
            <person name="Yu Q."/>
            <person name="An N."/>
            <person name="Chen Y."/>
            <person name="Cai Q."/>
            <person name="Wang B."/>
            <person name="Liu B."/>
            <person name="Min J."/>
            <person name="Huang Y."/>
            <person name="Wu H."/>
            <person name="Li Z."/>
            <person name="Zhang Y."/>
            <person name="Yin Y."/>
            <person name="Song W."/>
            <person name="Jiang J."/>
            <person name="Jackson S.A."/>
            <person name="Wing R.A."/>
            <person name="Wang J."/>
            <person name="Chen M."/>
        </authorList>
    </citation>
    <scope>NUCLEOTIDE SEQUENCE [LARGE SCALE GENOMIC DNA]</scope>
    <source>
        <strain evidence="4">cv. IRGC 101232</strain>
    </source>
</reference>
<dbReference type="OMA" id="VERINMG"/>
<dbReference type="HOGENOM" id="CLU_000288_41_5_1"/>
<dbReference type="Proteomes" id="UP000006038">
    <property type="component" value="Chromosome 9"/>
</dbReference>
<accession>J3MWQ8</accession>
<evidence type="ECO:0000313" key="5">
    <source>
        <dbReference type="Proteomes" id="UP000006038"/>
    </source>
</evidence>
<sequence>MAPLLLSVVFMLVTAIHSVVGQEAGFLSIDCGLEANFSGYKADDTGIIYVSDGPYVDTGENRRMSAKEEGPWPRPYRTLRSFPSGVRNCYSLPTVAGAKYLLRLVSIYGDYDGRGSASAAVQFDVHLGANYWVTVSSNPTDGFYEALFVAWASWAPVCLVNTGRGTPFVNALELRALSGELYPAVMANQSITLVERINMGSNITISRYPLDKYDRRWWLMQSSPTWNTLFTASTIQQSATYALPLAIMQTAVEAAVVDGSSSVGKAFQPNTTISGEVGSPGTPVPAPLALVIARPHRAAMEYKAFLHFADFQNSRRRQVSPPYLATDTLHSSFTYKAADGVFQMTLTATSDSMPPPMLNAFELYTVISQGNPMTFPIDCKHSSSSSAI</sequence>
<comment type="subcellular location">
    <subcellularLocation>
        <location evidence="1">Membrane</location>
        <topology evidence="1">Single-pass membrane protein</topology>
    </subcellularLocation>
</comment>
<dbReference type="STRING" id="4533.J3MWQ8"/>
<dbReference type="Pfam" id="PF12819">
    <property type="entry name" value="Malectin_like"/>
    <property type="match status" value="1"/>
</dbReference>
<keyword evidence="5" id="KW-1185">Reference proteome</keyword>
<feature type="domain" description="Malectin-like" evidence="3">
    <location>
        <begin position="29"/>
        <end position="366"/>
    </location>
</feature>
<feature type="chain" id="PRO_5003775314" description="Malectin-like domain-containing protein" evidence="2">
    <location>
        <begin position="22"/>
        <end position="388"/>
    </location>
</feature>
<evidence type="ECO:0000256" key="1">
    <source>
        <dbReference type="ARBA" id="ARBA00004167"/>
    </source>
</evidence>
<dbReference type="PANTHER" id="PTHR45631">
    <property type="entry name" value="OS07G0107800 PROTEIN-RELATED"/>
    <property type="match status" value="1"/>
</dbReference>
<evidence type="ECO:0000313" key="4">
    <source>
        <dbReference type="EnsemblPlants" id="OB09G14370.1"/>
    </source>
</evidence>
<keyword evidence="2" id="KW-0732">Signal</keyword>
<dbReference type="eggNOG" id="ENOG502QQCZ">
    <property type="taxonomic scope" value="Eukaryota"/>
</dbReference>
<dbReference type="InterPro" id="IPR024788">
    <property type="entry name" value="Malectin-like_Carb-bd_dom"/>
</dbReference>
<dbReference type="PANTHER" id="PTHR45631:SF6">
    <property type="entry name" value="OS09G0352000 PROTEIN"/>
    <property type="match status" value="1"/>
</dbReference>
<name>J3MWQ8_ORYBR</name>
<evidence type="ECO:0000259" key="3">
    <source>
        <dbReference type="Pfam" id="PF12819"/>
    </source>
</evidence>